<dbReference type="EMBL" id="OD000582">
    <property type="protein sequence ID" value="CAD7398259.1"/>
    <property type="molecule type" value="Genomic_DNA"/>
</dbReference>
<protein>
    <submittedName>
        <fullName evidence="2">Uncharacterized protein</fullName>
    </submittedName>
</protein>
<keyword evidence="1" id="KW-0732">Signal</keyword>
<evidence type="ECO:0000313" key="2">
    <source>
        <dbReference type="EMBL" id="CAD7398259.1"/>
    </source>
</evidence>
<proteinExistence type="predicted"/>
<reference evidence="2" key="1">
    <citation type="submission" date="2020-11" db="EMBL/GenBank/DDBJ databases">
        <authorList>
            <person name="Tran Van P."/>
        </authorList>
    </citation>
    <scope>NUCLEOTIDE SEQUENCE</scope>
</reference>
<feature type="signal peptide" evidence="1">
    <location>
        <begin position="1"/>
        <end position="25"/>
    </location>
</feature>
<feature type="chain" id="PRO_5030538159" evidence="1">
    <location>
        <begin position="26"/>
        <end position="359"/>
    </location>
</feature>
<accession>A0A7R9CNY2</accession>
<evidence type="ECO:0000256" key="1">
    <source>
        <dbReference type="SAM" id="SignalP"/>
    </source>
</evidence>
<sequence length="359" mass="40296">MKEPRSYCSLLGLATGLFLAETGSAEGTTGKVPNEKEYQVVVKLIADHLQPPSSIIVARCCFGQHLQKVGESCKIYVAELQSLAQNSKFENQLNERLRDQVMVSSDDEETCHLCKQVGKYNGAMEDKVMCVNANPSRDRDEDDADALVWIWPFIVMENPSRSLNRLIIQIHHTTPAGNGETHRVRFVHVAFNEIGEQLAAADHRGNIFIIDLNSNKLTRFRVLCLTVQSALVSFLRTCTGRSNHPPYCLDRPTVHSNFVGTPFTVPTSHRDSRCQDYFLPPTATPVLPGLPPYTPRLSPSAGPRHRQFHEMVYTRRSGKAHQSKTLKSTSSILAPSKSWNLYCYRLFPTQERIATSRDG</sequence>
<name>A0A7R9CNY2_TIMPO</name>
<organism evidence="2">
    <name type="scientific">Timema poppense</name>
    <name type="common">Walking stick</name>
    <dbReference type="NCBI Taxonomy" id="170557"/>
    <lineage>
        <taxon>Eukaryota</taxon>
        <taxon>Metazoa</taxon>
        <taxon>Ecdysozoa</taxon>
        <taxon>Arthropoda</taxon>
        <taxon>Hexapoda</taxon>
        <taxon>Insecta</taxon>
        <taxon>Pterygota</taxon>
        <taxon>Neoptera</taxon>
        <taxon>Polyneoptera</taxon>
        <taxon>Phasmatodea</taxon>
        <taxon>Timematodea</taxon>
        <taxon>Timematoidea</taxon>
        <taxon>Timematidae</taxon>
        <taxon>Timema</taxon>
    </lineage>
</organism>
<dbReference type="AlphaFoldDB" id="A0A7R9CNY2"/>
<gene>
    <name evidence="2" type="ORF">TPSB3V08_LOCUS1593</name>
</gene>